<dbReference type="Proteomes" id="UP000053766">
    <property type="component" value="Unassembled WGS sequence"/>
</dbReference>
<evidence type="ECO:0000313" key="2">
    <source>
        <dbReference type="Proteomes" id="UP000053766"/>
    </source>
</evidence>
<dbReference type="EMBL" id="KN716159">
    <property type="protein sequence ID" value="KJH52800.1"/>
    <property type="molecule type" value="Genomic_DNA"/>
</dbReference>
<keyword evidence="2" id="KW-1185">Reference proteome</keyword>
<reference evidence="1 2" key="1">
    <citation type="submission" date="2013-11" db="EMBL/GenBank/DDBJ databases">
        <title>Draft genome of the bovine lungworm Dictyocaulus viviparus.</title>
        <authorList>
            <person name="Mitreva M."/>
        </authorList>
    </citation>
    <scope>NUCLEOTIDE SEQUENCE [LARGE SCALE GENOMIC DNA]</scope>
    <source>
        <strain evidence="1 2">HannoverDv2000</strain>
    </source>
</reference>
<dbReference type="AlphaFoldDB" id="A0A0D8Y7W0"/>
<gene>
    <name evidence="1" type="ORF">DICVIV_01007</name>
</gene>
<evidence type="ECO:0000313" key="1">
    <source>
        <dbReference type="EMBL" id="KJH52800.1"/>
    </source>
</evidence>
<reference evidence="2" key="2">
    <citation type="journal article" date="2016" name="Sci. Rep.">
        <title>Dictyocaulus viviparus genome, variome and transcriptome elucidate lungworm biology and support future intervention.</title>
        <authorList>
            <person name="McNulty S.N."/>
            <person name="Strube C."/>
            <person name="Rosa B.A."/>
            <person name="Martin J.C."/>
            <person name="Tyagi R."/>
            <person name="Choi Y.J."/>
            <person name="Wang Q."/>
            <person name="Hallsworth Pepin K."/>
            <person name="Zhang X."/>
            <person name="Ozersky P."/>
            <person name="Wilson R.K."/>
            <person name="Sternberg P.W."/>
            <person name="Gasser R.B."/>
            <person name="Mitreva M."/>
        </authorList>
    </citation>
    <scope>NUCLEOTIDE SEQUENCE [LARGE SCALE GENOMIC DNA]</scope>
    <source>
        <strain evidence="2">HannoverDv2000</strain>
    </source>
</reference>
<sequence>MKMRNEKQFSSYLEIYGAFESNINYCDSFDTSTFDSVRKQKKISFIALEVDFLMIQSVLDEFDFCQLYKLRVVGQLDASMSINMTSICSLKSSYHSEGFKCLQVDSVEVQRMRHLPVRRCKRTYRAPPTRPADAFEANIKNLPFTATRDLKITGEVAPRYSKLSIFLKVTKKKLVEVDVVQHRRAENFVSAVLSKQVVKQ</sequence>
<accession>A0A0D8Y7W0</accession>
<proteinExistence type="predicted"/>
<organism evidence="1 2">
    <name type="scientific">Dictyocaulus viviparus</name>
    <name type="common">Bovine lungworm</name>
    <dbReference type="NCBI Taxonomy" id="29172"/>
    <lineage>
        <taxon>Eukaryota</taxon>
        <taxon>Metazoa</taxon>
        <taxon>Ecdysozoa</taxon>
        <taxon>Nematoda</taxon>
        <taxon>Chromadorea</taxon>
        <taxon>Rhabditida</taxon>
        <taxon>Rhabditina</taxon>
        <taxon>Rhabditomorpha</taxon>
        <taxon>Strongyloidea</taxon>
        <taxon>Metastrongylidae</taxon>
        <taxon>Dictyocaulus</taxon>
    </lineage>
</organism>
<protein>
    <submittedName>
        <fullName evidence="1">Uncharacterized protein</fullName>
    </submittedName>
</protein>
<name>A0A0D8Y7W0_DICVI</name>